<evidence type="ECO:0000259" key="7">
    <source>
        <dbReference type="PROSITE" id="PS51677"/>
    </source>
</evidence>
<feature type="signal peptide" evidence="6">
    <location>
        <begin position="1"/>
        <end position="23"/>
    </location>
</feature>
<evidence type="ECO:0000256" key="2">
    <source>
        <dbReference type="ARBA" id="ARBA00022723"/>
    </source>
</evidence>
<protein>
    <submittedName>
        <fullName evidence="8">Chitin deacetylase</fullName>
    </submittedName>
</protein>
<evidence type="ECO:0000256" key="3">
    <source>
        <dbReference type="ARBA" id="ARBA00022729"/>
    </source>
</evidence>
<reference evidence="8" key="1">
    <citation type="submission" date="2021-06" db="EMBL/GenBank/DDBJ databases">
        <title>Genome Sequence of Mortierella hyaline Strain SCG-10, a Cold-Adapted, Nitrate-Reducing Fungus Isolated from Soil in Minnesota, USA.</title>
        <authorList>
            <person name="Aldossari N."/>
        </authorList>
    </citation>
    <scope>NUCLEOTIDE SEQUENCE</scope>
    <source>
        <strain evidence="8">SCG-10</strain>
    </source>
</reference>
<dbReference type="Gene3D" id="3.20.20.370">
    <property type="entry name" value="Glycoside hydrolase/deacetylase"/>
    <property type="match status" value="1"/>
</dbReference>
<dbReference type="PANTHER" id="PTHR46471:SF2">
    <property type="entry name" value="CHITIN DEACETYLASE-RELATED"/>
    <property type="match status" value="1"/>
</dbReference>
<evidence type="ECO:0000256" key="4">
    <source>
        <dbReference type="ARBA" id="ARBA00022801"/>
    </source>
</evidence>
<keyword evidence="5" id="KW-0119">Carbohydrate metabolism</keyword>
<dbReference type="PROSITE" id="PS51257">
    <property type="entry name" value="PROKAR_LIPOPROTEIN"/>
    <property type="match status" value="1"/>
</dbReference>
<dbReference type="InterPro" id="IPR002509">
    <property type="entry name" value="NODB_dom"/>
</dbReference>
<organism evidence="8 9">
    <name type="scientific">Linnemannia hyalina</name>
    <dbReference type="NCBI Taxonomy" id="64524"/>
    <lineage>
        <taxon>Eukaryota</taxon>
        <taxon>Fungi</taxon>
        <taxon>Fungi incertae sedis</taxon>
        <taxon>Mucoromycota</taxon>
        <taxon>Mortierellomycotina</taxon>
        <taxon>Mortierellomycetes</taxon>
        <taxon>Mortierellales</taxon>
        <taxon>Mortierellaceae</taxon>
        <taxon>Linnemannia</taxon>
    </lineage>
</organism>
<evidence type="ECO:0000256" key="5">
    <source>
        <dbReference type="ARBA" id="ARBA00023277"/>
    </source>
</evidence>
<dbReference type="Proteomes" id="UP000707451">
    <property type="component" value="Unassembled WGS sequence"/>
</dbReference>
<dbReference type="InterPro" id="IPR011330">
    <property type="entry name" value="Glyco_hydro/deAcase_b/a-brl"/>
</dbReference>
<dbReference type="PANTHER" id="PTHR46471">
    <property type="entry name" value="CHITIN DEACETYLASE"/>
    <property type="match status" value="1"/>
</dbReference>
<dbReference type="Pfam" id="PF01522">
    <property type="entry name" value="Polysacc_deac_1"/>
    <property type="match status" value="1"/>
</dbReference>
<evidence type="ECO:0000256" key="1">
    <source>
        <dbReference type="ARBA" id="ARBA00001941"/>
    </source>
</evidence>
<dbReference type="AlphaFoldDB" id="A0A9P8BSA2"/>
<keyword evidence="9" id="KW-1185">Reference proteome</keyword>
<comment type="cofactor">
    <cofactor evidence="1">
        <name>Co(2+)</name>
        <dbReference type="ChEBI" id="CHEBI:48828"/>
    </cofactor>
</comment>
<dbReference type="GO" id="GO:0046872">
    <property type="term" value="F:metal ion binding"/>
    <property type="evidence" value="ECO:0007669"/>
    <property type="project" value="UniProtKB-KW"/>
</dbReference>
<evidence type="ECO:0000313" key="9">
    <source>
        <dbReference type="Proteomes" id="UP000707451"/>
    </source>
</evidence>
<comment type="caution">
    <text evidence="8">The sequence shown here is derived from an EMBL/GenBank/DDBJ whole genome shotgun (WGS) entry which is preliminary data.</text>
</comment>
<feature type="chain" id="PRO_5040484183" evidence="6">
    <location>
        <begin position="24"/>
        <end position="258"/>
    </location>
</feature>
<dbReference type="GO" id="GO:0016810">
    <property type="term" value="F:hydrolase activity, acting on carbon-nitrogen (but not peptide) bonds"/>
    <property type="evidence" value="ECO:0007669"/>
    <property type="project" value="InterPro"/>
</dbReference>
<dbReference type="GO" id="GO:0005975">
    <property type="term" value="P:carbohydrate metabolic process"/>
    <property type="evidence" value="ECO:0007669"/>
    <property type="project" value="InterPro"/>
</dbReference>
<gene>
    <name evidence="8" type="primary">CDA2_3</name>
    <name evidence="8" type="ORF">KI688_002113</name>
</gene>
<keyword evidence="2" id="KW-0479">Metal-binding</keyword>
<feature type="domain" description="NodB homology" evidence="7">
    <location>
        <begin position="56"/>
        <end position="243"/>
    </location>
</feature>
<dbReference type="PROSITE" id="PS51677">
    <property type="entry name" value="NODB"/>
    <property type="match status" value="1"/>
</dbReference>
<evidence type="ECO:0000256" key="6">
    <source>
        <dbReference type="SAM" id="SignalP"/>
    </source>
</evidence>
<keyword evidence="3 6" id="KW-0732">Signal</keyword>
<keyword evidence="4" id="KW-0378">Hydrolase</keyword>
<dbReference type="SUPFAM" id="SSF88713">
    <property type="entry name" value="Glycoside hydrolase/deacetylase"/>
    <property type="match status" value="1"/>
</dbReference>
<dbReference type="EMBL" id="JAHRHY010000011">
    <property type="protein sequence ID" value="KAG9065816.1"/>
    <property type="molecule type" value="Genomic_DNA"/>
</dbReference>
<name>A0A9P8BSA2_9FUNG</name>
<dbReference type="OrthoDB" id="407355at2759"/>
<sequence>MLRKYLLAAAAIAACTFIPSSLASPIPAPAPSLPAELQALNKRASATVIRACTVPGTFAVTFDDGPGTETPALLDYLDAKQIKVTFFLNGLNYNDINDPVIAATIKRAYAAGHQIASHTWSHADISLATTDIASEMNKLDVALKALIGKRPVYMRPPYGNTSPAALEYLGSNGYKVINWNVDTDDWMHPSSFRLNLQAYKNALQGDTTGKSFISLQHDAEPLTAQVFSKLAIEYVLAKGFKVVPAGSCLGDNDNWYRD</sequence>
<accession>A0A9P8BSA2</accession>
<evidence type="ECO:0000313" key="8">
    <source>
        <dbReference type="EMBL" id="KAG9065816.1"/>
    </source>
</evidence>
<proteinExistence type="predicted"/>